<dbReference type="AlphaFoldDB" id="A0A4D6MK57"/>
<keyword evidence="1" id="KW-0472">Membrane</keyword>
<keyword evidence="1" id="KW-0812">Transmembrane</keyword>
<evidence type="ECO:0000313" key="2">
    <source>
        <dbReference type="EMBL" id="QCE01144.1"/>
    </source>
</evidence>
<dbReference type="EMBL" id="CP039351">
    <property type="protein sequence ID" value="QCE01144.1"/>
    <property type="molecule type" value="Genomic_DNA"/>
</dbReference>
<feature type="transmembrane region" description="Helical" evidence="1">
    <location>
        <begin position="66"/>
        <end position="91"/>
    </location>
</feature>
<proteinExistence type="predicted"/>
<reference evidence="2 3" key="1">
    <citation type="submission" date="2019-04" db="EMBL/GenBank/DDBJ databases">
        <title>An improved genome assembly and genetic linkage map for asparagus bean, Vigna unguiculata ssp. sesquipedialis.</title>
        <authorList>
            <person name="Xia Q."/>
            <person name="Zhang R."/>
            <person name="Dong Y."/>
        </authorList>
    </citation>
    <scope>NUCLEOTIDE SEQUENCE [LARGE SCALE GENOMIC DNA]</scope>
    <source>
        <tissue evidence="2">Leaf</tissue>
    </source>
</reference>
<sequence length="294" mass="31775">MAEEKPNGEEEAKEERKENLYDVVQRLIFEPSKINATLVPLFPEASRNYSRHLLLCFRQASPLRRLLFISVATVALVALSGLVAFMLFVLAATINAIFVSLLISLAVAGGFLALSFAFVTAIYIGALSVTIFAISTVVFWAVVAIVITAGWVGFLYTLWLGTRKSLDFANRSLSVTASAITTYSAAWGRFVSRIDLSPTISMISLNRLVSSSAMSLSISNFIPDRSIPTFVLGQLVSIVGPSQLVSIVSHGHPVLFVGSRQSVLSVGPRQPVSSVRANPSILSARMDCLGCLFK</sequence>
<dbReference type="PANTHER" id="PTHR35508">
    <property type="entry name" value="VOLTAGE-DEPENDENT L-TYPE CALCIUM CHANNEL SUBUNIT"/>
    <property type="match status" value="1"/>
</dbReference>
<keyword evidence="1" id="KW-1133">Transmembrane helix</keyword>
<evidence type="ECO:0000313" key="3">
    <source>
        <dbReference type="Proteomes" id="UP000501690"/>
    </source>
</evidence>
<feature type="transmembrane region" description="Helical" evidence="1">
    <location>
        <begin position="131"/>
        <end position="159"/>
    </location>
</feature>
<gene>
    <name evidence="2" type="ORF">DEO72_LG7g2437</name>
</gene>
<name>A0A4D6MK57_VIGUN</name>
<dbReference type="Proteomes" id="UP000501690">
    <property type="component" value="Linkage Group LG7"/>
</dbReference>
<keyword evidence="3" id="KW-1185">Reference proteome</keyword>
<accession>A0A4D6MK57</accession>
<organism evidence="2 3">
    <name type="scientific">Vigna unguiculata</name>
    <name type="common">Cowpea</name>
    <dbReference type="NCBI Taxonomy" id="3917"/>
    <lineage>
        <taxon>Eukaryota</taxon>
        <taxon>Viridiplantae</taxon>
        <taxon>Streptophyta</taxon>
        <taxon>Embryophyta</taxon>
        <taxon>Tracheophyta</taxon>
        <taxon>Spermatophyta</taxon>
        <taxon>Magnoliopsida</taxon>
        <taxon>eudicotyledons</taxon>
        <taxon>Gunneridae</taxon>
        <taxon>Pentapetalae</taxon>
        <taxon>rosids</taxon>
        <taxon>fabids</taxon>
        <taxon>Fabales</taxon>
        <taxon>Fabaceae</taxon>
        <taxon>Papilionoideae</taxon>
        <taxon>50 kb inversion clade</taxon>
        <taxon>NPAAA clade</taxon>
        <taxon>indigoferoid/millettioid clade</taxon>
        <taxon>Phaseoleae</taxon>
        <taxon>Vigna</taxon>
    </lineage>
</organism>
<feature type="transmembrane region" description="Helical" evidence="1">
    <location>
        <begin position="97"/>
        <end position="124"/>
    </location>
</feature>
<protein>
    <submittedName>
        <fullName evidence="2">Uncharacterized protein</fullName>
    </submittedName>
</protein>
<evidence type="ECO:0000256" key="1">
    <source>
        <dbReference type="SAM" id="Phobius"/>
    </source>
</evidence>
<dbReference type="PANTHER" id="PTHR35508:SF3">
    <property type="entry name" value="PROTEIN, PUTATIVE-RELATED"/>
    <property type="match status" value="1"/>
</dbReference>